<dbReference type="STRING" id="228957.SAMN04488008_101581"/>
<dbReference type="AlphaFoldDB" id="A0A1H7HK94"/>
<dbReference type="Proteomes" id="UP000198990">
    <property type="component" value="Unassembled WGS sequence"/>
</dbReference>
<gene>
    <name evidence="2" type="ORF">SAMN04488008_101581</name>
</gene>
<sequence length="510" mass="57098">MRNRILIAFSILLCILWSTSCRKNFEYAPSDGNLSFSKDTVYLDTVFSSIGSSTYTLKVFNDTKDDIIIPNISLKNGQESFYRLNVDGVAGKEFNDIPIYAQDSLYILIETTINISDDTVKELLYTDAIQFDKEPFQQSVELVTLAKDAIFLYQKGNSEVETEAINLYTDDAGNLITISGFELMDEELNLTNSKPYVIYGYAIIPDTKELKIDAGTRIYFHKNSGLLVQNGAKLIVNGTLSEDNMALEGEVIFEGDRLEPEFAEIPGQWGGLWISDGSSNNSINHLTIKNAEIGLFVEGLSNDTETTLNLANSKIYNNTRYNLWAKNTKLEATNIVLGNAGSSSLLIENGGNYTFIHSTIANYWNKGFRYATALEIKNDSQEIGFDLVKADFKNCIIDGNRQNEISLISDNQNSFNFNFLNCFIKYTQNDLSSPMNNLYNFTNPELYSDIILKGELDYFLTTKNDFRIGLDSDIINKGDLAAANYSPLDILGTQRIPAPDLGAFQAIEKE</sequence>
<organism evidence="2 3">
    <name type="scientific">Maribacter orientalis</name>
    <dbReference type="NCBI Taxonomy" id="228957"/>
    <lineage>
        <taxon>Bacteria</taxon>
        <taxon>Pseudomonadati</taxon>
        <taxon>Bacteroidota</taxon>
        <taxon>Flavobacteriia</taxon>
        <taxon>Flavobacteriales</taxon>
        <taxon>Flavobacteriaceae</taxon>
        <taxon>Maribacter</taxon>
    </lineage>
</organism>
<feature type="signal peptide" evidence="1">
    <location>
        <begin position="1"/>
        <end position="23"/>
    </location>
</feature>
<dbReference type="SUPFAM" id="SSF51126">
    <property type="entry name" value="Pectin lyase-like"/>
    <property type="match status" value="1"/>
</dbReference>
<name>A0A1H7HK94_9FLAO</name>
<keyword evidence="3" id="KW-1185">Reference proteome</keyword>
<evidence type="ECO:0000313" key="2">
    <source>
        <dbReference type="EMBL" id="SEK49380.1"/>
    </source>
</evidence>
<reference evidence="3" key="1">
    <citation type="submission" date="2016-10" db="EMBL/GenBank/DDBJ databases">
        <authorList>
            <person name="Varghese N."/>
            <person name="Submissions S."/>
        </authorList>
    </citation>
    <scope>NUCLEOTIDE SEQUENCE [LARGE SCALE GENOMIC DNA]</scope>
    <source>
        <strain evidence="3">DSM 16471</strain>
    </source>
</reference>
<evidence type="ECO:0000313" key="3">
    <source>
        <dbReference type="Proteomes" id="UP000198990"/>
    </source>
</evidence>
<evidence type="ECO:0000256" key="1">
    <source>
        <dbReference type="SAM" id="SignalP"/>
    </source>
</evidence>
<accession>A0A1H7HK94</accession>
<dbReference type="OrthoDB" id="1111178at2"/>
<dbReference type="EMBL" id="FNZN01000001">
    <property type="protein sequence ID" value="SEK49380.1"/>
    <property type="molecule type" value="Genomic_DNA"/>
</dbReference>
<proteinExistence type="predicted"/>
<dbReference type="PROSITE" id="PS51257">
    <property type="entry name" value="PROKAR_LIPOPROTEIN"/>
    <property type="match status" value="1"/>
</dbReference>
<dbReference type="RefSeq" id="WP_091619562.1">
    <property type="nucleotide sequence ID" value="NZ_FNZN01000001.1"/>
</dbReference>
<evidence type="ECO:0008006" key="4">
    <source>
        <dbReference type="Google" id="ProtNLM"/>
    </source>
</evidence>
<dbReference type="InterPro" id="IPR011050">
    <property type="entry name" value="Pectin_lyase_fold/virulence"/>
</dbReference>
<keyword evidence="1" id="KW-0732">Signal</keyword>
<protein>
    <recommendedName>
        <fullName evidence="4">Right handed beta helix region</fullName>
    </recommendedName>
</protein>
<feature type="chain" id="PRO_5011708761" description="Right handed beta helix region" evidence="1">
    <location>
        <begin position="24"/>
        <end position="510"/>
    </location>
</feature>